<gene>
    <name evidence="3" type="ORF">DYB26_000854</name>
    <name evidence="2" type="ORF">DYB30_000870</name>
</gene>
<reference evidence="4 5" key="1">
    <citation type="submission" date="2018-08" db="EMBL/GenBank/DDBJ databases">
        <title>Aphanomyces genome sequencing and annotation.</title>
        <authorList>
            <person name="Minardi D."/>
            <person name="Oidtmann B."/>
            <person name="Van Der Giezen M."/>
            <person name="Studholme D.J."/>
        </authorList>
    </citation>
    <scope>NUCLEOTIDE SEQUENCE [LARGE SCALE GENOMIC DNA]</scope>
    <source>
        <strain evidence="2 4">D2</strain>
        <strain evidence="3 5">FDL457</strain>
    </source>
</reference>
<organism evidence="2 4">
    <name type="scientific">Aphanomyces astaci</name>
    <name type="common">Crayfish plague agent</name>
    <dbReference type="NCBI Taxonomy" id="112090"/>
    <lineage>
        <taxon>Eukaryota</taxon>
        <taxon>Sar</taxon>
        <taxon>Stramenopiles</taxon>
        <taxon>Oomycota</taxon>
        <taxon>Saprolegniomycetes</taxon>
        <taxon>Saprolegniales</taxon>
        <taxon>Verrucalvaceae</taxon>
        <taxon>Aphanomyces</taxon>
    </lineage>
</organism>
<feature type="compositionally biased region" description="Low complexity" evidence="1">
    <location>
        <begin position="22"/>
        <end position="47"/>
    </location>
</feature>
<evidence type="ECO:0000313" key="3">
    <source>
        <dbReference type="EMBL" id="RHZ32756.1"/>
    </source>
</evidence>
<name>A0A397D9K2_APHAT</name>
<comment type="caution">
    <text evidence="2">The sequence shown here is derived from an EMBL/GenBank/DDBJ whole genome shotgun (WGS) entry which is preliminary data.</text>
</comment>
<evidence type="ECO:0000313" key="4">
    <source>
        <dbReference type="Proteomes" id="UP000266643"/>
    </source>
</evidence>
<dbReference type="Proteomes" id="UP000266643">
    <property type="component" value="Unassembled WGS sequence"/>
</dbReference>
<dbReference type="EMBL" id="QUTF01010261">
    <property type="protein sequence ID" value="RHZ32756.1"/>
    <property type="molecule type" value="Genomic_DNA"/>
</dbReference>
<feature type="region of interest" description="Disordered" evidence="1">
    <location>
        <begin position="18"/>
        <end position="69"/>
    </location>
</feature>
<dbReference type="EMBL" id="QUTD01005517">
    <property type="protein sequence ID" value="RHY61296.1"/>
    <property type="molecule type" value="Genomic_DNA"/>
</dbReference>
<protein>
    <submittedName>
        <fullName evidence="2">Uncharacterized protein</fullName>
    </submittedName>
</protein>
<accession>A0A397D9K2</accession>
<evidence type="ECO:0000313" key="5">
    <source>
        <dbReference type="Proteomes" id="UP000286510"/>
    </source>
</evidence>
<feature type="compositionally biased region" description="Basic and acidic residues" evidence="1">
    <location>
        <begin position="58"/>
        <end position="69"/>
    </location>
</feature>
<dbReference type="Proteomes" id="UP000286510">
    <property type="component" value="Unassembled WGS sequence"/>
</dbReference>
<dbReference type="AlphaFoldDB" id="A0A397D9K2"/>
<evidence type="ECO:0000313" key="2">
    <source>
        <dbReference type="EMBL" id="RHY61296.1"/>
    </source>
</evidence>
<evidence type="ECO:0000256" key="1">
    <source>
        <dbReference type="SAM" id="MobiDB-lite"/>
    </source>
</evidence>
<sequence>MTAPLIWCAMTFISTTDIPVKSTSSTAPTSTRATSSPPAARTASSSSNPPGIDPLDASCRRSRDATSRS</sequence>
<proteinExistence type="predicted"/>